<dbReference type="InterPro" id="IPR018247">
    <property type="entry name" value="EF_Hand_1_Ca_BS"/>
</dbReference>
<dbReference type="GeneID" id="39856982"/>
<keyword evidence="5" id="KW-0548">Nucleotidyltransferase</keyword>
<reference evidence="4 7" key="2">
    <citation type="journal article" date="2019" name="Nat. Commun.">
        <title>A new type of DNA phosphorothioation-based antiviral system in archaea.</title>
        <authorList>
            <person name="Xiong L."/>
            <person name="Liu S."/>
            <person name="Chen S."/>
            <person name="Xiao Y."/>
            <person name="Zhu B."/>
            <person name="Gao Y."/>
            <person name="Zhang Y."/>
            <person name="Chen B."/>
            <person name="Luo J."/>
            <person name="Deng Z."/>
            <person name="Chen X."/>
            <person name="Wang L."/>
            <person name="Chen S."/>
        </authorList>
    </citation>
    <scope>NUCLEOTIDE SEQUENCE [LARGE SCALE GENOMIC DNA]</scope>
    <source>
        <strain evidence="4 7">CGMCC 1.10331</strain>
    </source>
</reference>
<evidence type="ECO:0000313" key="7">
    <source>
        <dbReference type="Proteomes" id="UP000296733"/>
    </source>
</evidence>
<dbReference type="PROSITE" id="PS00018">
    <property type="entry name" value="EF_HAND_1"/>
    <property type="match status" value="1"/>
</dbReference>
<dbReference type="AlphaFoldDB" id="A0A1H5VLC2"/>
<dbReference type="OrthoDB" id="5825at2157"/>
<evidence type="ECO:0000259" key="2">
    <source>
        <dbReference type="Pfam" id="PF00483"/>
    </source>
</evidence>
<keyword evidence="5" id="KW-0808">Transferase</keyword>
<dbReference type="RefSeq" id="WP_103990718.1">
    <property type="nucleotide sequence ID" value="NZ_CP031311.1"/>
</dbReference>
<gene>
    <name evidence="4" type="ORF">DV707_02800</name>
    <name evidence="5" type="ORF">SAMN04488133_0996</name>
</gene>
<feature type="domain" description="MannoseP isomerase/GMP-like beta-helix" evidence="3">
    <location>
        <begin position="346"/>
        <end position="395"/>
    </location>
</feature>
<dbReference type="Proteomes" id="UP000236740">
    <property type="component" value="Unassembled WGS sequence"/>
</dbReference>
<feature type="domain" description="Nucleotidyl transferase" evidence="2">
    <location>
        <begin position="35"/>
        <end position="328"/>
    </location>
</feature>
<protein>
    <submittedName>
        <fullName evidence="5">Mannose-1-phosphate guanylyltransferase</fullName>
    </submittedName>
</protein>
<organism evidence="5 6">
    <name type="scientific">Halobellus limi</name>
    <dbReference type="NCBI Taxonomy" id="699433"/>
    <lineage>
        <taxon>Archaea</taxon>
        <taxon>Methanobacteriati</taxon>
        <taxon>Methanobacteriota</taxon>
        <taxon>Stenosarchaea group</taxon>
        <taxon>Halobacteria</taxon>
        <taxon>Halobacteriales</taxon>
        <taxon>Haloferacaceae</taxon>
        <taxon>Halobellus</taxon>
    </lineage>
</organism>
<dbReference type="Gene3D" id="3.90.550.10">
    <property type="entry name" value="Spore Coat Polysaccharide Biosynthesis Protein SpsA, Chain A"/>
    <property type="match status" value="1"/>
</dbReference>
<dbReference type="Proteomes" id="UP000296733">
    <property type="component" value="Chromosome"/>
</dbReference>
<keyword evidence="6" id="KW-1185">Reference proteome</keyword>
<dbReference type="GO" id="GO:0009298">
    <property type="term" value="P:GDP-mannose biosynthetic process"/>
    <property type="evidence" value="ECO:0007669"/>
    <property type="project" value="TreeGrafter"/>
</dbReference>
<dbReference type="InterPro" id="IPR054566">
    <property type="entry name" value="ManC/GMP-like_b-helix"/>
</dbReference>
<dbReference type="Pfam" id="PF00483">
    <property type="entry name" value="NTP_transferase"/>
    <property type="match status" value="1"/>
</dbReference>
<dbReference type="SUPFAM" id="SSF53448">
    <property type="entry name" value="Nucleotide-diphospho-sugar transferases"/>
    <property type="match status" value="1"/>
</dbReference>
<evidence type="ECO:0000313" key="6">
    <source>
        <dbReference type="Proteomes" id="UP000236740"/>
    </source>
</evidence>
<feature type="compositionally biased region" description="Low complexity" evidence="1">
    <location>
        <begin position="198"/>
        <end position="213"/>
    </location>
</feature>
<dbReference type="PANTHER" id="PTHR46390:SF1">
    <property type="entry name" value="MANNOSE-1-PHOSPHATE GUANYLYLTRANSFERASE"/>
    <property type="match status" value="1"/>
</dbReference>
<dbReference type="GO" id="GO:0004475">
    <property type="term" value="F:mannose-1-phosphate guanylyltransferase (GTP) activity"/>
    <property type="evidence" value="ECO:0007669"/>
    <property type="project" value="InterPro"/>
</dbReference>
<feature type="region of interest" description="Disordered" evidence="1">
    <location>
        <begin position="175"/>
        <end position="218"/>
    </location>
</feature>
<feature type="compositionally biased region" description="Acidic residues" evidence="1">
    <location>
        <begin position="1"/>
        <end position="10"/>
    </location>
</feature>
<dbReference type="EMBL" id="FNVN01000001">
    <property type="protein sequence ID" value="SEF88010.1"/>
    <property type="molecule type" value="Genomic_DNA"/>
</dbReference>
<dbReference type="CDD" id="cd02509">
    <property type="entry name" value="GDP-M1P_Guanylyltransferase"/>
    <property type="match status" value="1"/>
</dbReference>
<dbReference type="InterPro" id="IPR029044">
    <property type="entry name" value="Nucleotide-diphossugar_trans"/>
</dbReference>
<reference evidence="5 6" key="1">
    <citation type="submission" date="2016-10" db="EMBL/GenBank/DDBJ databases">
        <authorList>
            <person name="de Groot N.N."/>
        </authorList>
    </citation>
    <scope>NUCLEOTIDE SEQUENCE [LARGE SCALE GENOMIC DNA]</scope>
    <source>
        <strain evidence="5 6">CGMCC 1.10331</strain>
    </source>
</reference>
<evidence type="ECO:0000313" key="5">
    <source>
        <dbReference type="EMBL" id="SEF88010.1"/>
    </source>
</evidence>
<feature type="compositionally biased region" description="Low complexity" evidence="1">
    <location>
        <begin position="183"/>
        <end position="192"/>
    </location>
</feature>
<feature type="region of interest" description="Disordered" evidence="1">
    <location>
        <begin position="1"/>
        <end position="30"/>
    </location>
</feature>
<dbReference type="PANTHER" id="PTHR46390">
    <property type="entry name" value="MANNOSE-1-PHOSPHATE GUANYLYLTRANSFERASE"/>
    <property type="match status" value="1"/>
</dbReference>
<evidence type="ECO:0000259" key="3">
    <source>
        <dbReference type="Pfam" id="PF22640"/>
    </source>
</evidence>
<proteinExistence type="predicted"/>
<dbReference type="KEGG" id="hlm:DV707_02800"/>
<dbReference type="InterPro" id="IPR005835">
    <property type="entry name" value="NTP_transferase_dom"/>
</dbReference>
<dbReference type="EMBL" id="CP031311">
    <property type="protein sequence ID" value="QCC46683.1"/>
    <property type="molecule type" value="Genomic_DNA"/>
</dbReference>
<dbReference type="InterPro" id="IPR049577">
    <property type="entry name" value="GMPP_N"/>
</dbReference>
<dbReference type="SUPFAM" id="SSF159283">
    <property type="entry name" value="Guanosine diphospho-D-mannose pyrophosphorylase/mannose-6-phosphate isomerase linker domain"/>
    <property type="match status" value="1"/>
</dbReference>
<evidence type="ECO:0000256" key="1">
    <source>
        <dbReference type="SAM" id="MobiDB-lite"/>
    </source>
</evidence>
<sequence length="401" mass="41760">MSGTEPDDVADAGAADARPDDRSSTTPDVPLPVVAVVLAGGTGSRLYPASRSHRPKQFLPLAGESGESLLERTVSRARDAADEVVVVTRESYADGVAARVPDADVLVEPAGRDTGPALLYATHRIARGYDDCVVLALPSDHLVGEGFAAAVRRGAAVAAAEDRLVTFGVEPTRPETGYGYIEPAGSAYDGPAGPAPDGPAGSAPDGPAGSAPDADWRPVESFHEKPDAETARRYVEAGHYWNAGLFAWRPEVFVDAAASSPLAPLLEALDESAEPPTAGGPGATAAFESVEPVSVDNAVFERAEDVAVVPVSFPWDDVGSWDALERVLDADGDGNVTAGDVALRTLDAADNVVAADDRHVSLVGVSDLAVVAWDDRVLVVPKERAQDVKSLVRSLEERGEF</sequence>
<dbReference type="InterPro" id="IPR051161">
    <property type="entry name" value="Mannose-6P_isomerase_type2"/>
</dbReference>
<dbReference type="Pfam" id="PF22640">
    <property type="entry name" value="ManC_GMP_beta-helix"/>
    <property type="match status" value="1"/>
</dbReference>
<accession>A0A1H5VLC2</accession>
<name>A0A1H5VLC2_9EURY</name>
<evidence type="ECO:0000313" key="4">
    <source>
        <dbReference type="EMBL" id="QCC46683.1"/>
    </source>
</evidence>